<reference evidence="6" key="1">
    <citation type="submission" date="2015-11" db="EMBL/GenBank/DDBJ databases">
        <title>De novo transcriptome assembly of four potential Pierce s Disease insect vectors from Arizona vineyards.</title>
        <authorList>
            <person name="Tassone E.E."/>
        </authorList>
    </citation>
    <scope>NUCLEOTIDE SEQUENCE</scope>
</reference>
<dbReference type="InterPro" id="IPR052035">
    <property type="entry name" value="ZnF_BED_domain_contain"/>
</dbReference>
<proteinExistence type="predicted"/>
<comment type="subcellular location">
    <subcellularLocation>
        <location evidence="1">Nucleus</location>
    </subcellularLocation>
</comment>
<evidence type="ECO:0000256" key="4">
    <source>
        <dbReference type="ARBA" id="ARBA00022833"/>
    </source>
</evidence>
<dbReference type="GO" id="GO:0008270">
    <property type="term" value="F:zinc ion binding"/>
    <property type="evidence" value="ECO:0007669"/>
    <property type="project" value="UniProtKB-KW"/>
</dbReference>
<dbReference type="GO" id="GO:0005634">
    <property type="term" value="C:nucleus"/>
    <property type="evidence" value="ECO:0007669"/>
    <property type="project" value="UniProtKB-SubCell"/>
</dbReference>
<dbReference type="AlphaFoldDB" id="A0A1B6JNV7"/>
<keyword evidence="4" id="KW-0862">Zinc</keyword>
<protein>
    <recommendedName>
        <fullName evidence="7">DUF659 domain-containing protein</fullName>
    </recommendedName>
</protein>
<sequence>SALNPAYKLPSRKTISNSMIPAEHERCLNFVRNELNSVQSVCLTTDTWTSTNVESYLGVTVHYISENYEIKSILLECSKMSDSHTSANLAKEIKTIVDKFHLFDKIL</sequence>
<evidence type="ECO:0000256" key="3">
    <source>
        <dbReference type="ARBA" id="ARBA00022771"/>
    </source>
</evidence>
<evidence type="ECO:0000256" key="5">
    <source>
        <dbReference type="ARBA" id="ARBA00023242"/>
    </source>
</evidence>
<evidence type="ECO:0000256" key="1">
    <source>
        <dbReference type="ARBA" id="ARBA00004123"/>
    </source>
</evidence>
<dbReference type="InterPro" id="IPR012337">
    <property type="entry name" value="RNaseH-like_sf"/>
</dbReference>
<keyword evidence="5" id="KW-0539">Nucleus</keyword>
<organism evidence="6">
    <name type="scientific">Homalodisca liturata</name>
    <dbReference type="NCBI Taxonomy" id="320908"/>
    <lineage>
        <taxon>Eukaryota</taxon>
        <taxon>Metazoa</taxon>
        <taxon>Ecdysozoa</taxon>
        <taxon>Arthropoda</taxon>
        <taxon>Hexapoda</taxon>
        <taxon>Insecta</taxon>
        <taxon>Pterygota</taxon>
        <taxon>Neoptera</taxon>
        <taxon>Paraneoptera</taxon>
        <taxon>Hemiptera</taxon>
        <taxon>Auchenorrhyncha</taxon>
        <taxon>Membracoidea</taxon>
        <taxon>Cicadellidae</taxon>
        <taxon>Cicadellinae</taxon>
        <taxon>Proconiini</taxon>
        <taxon>Homalodisca</taxon>
    </lineage>
</organism>
<keyword evidence="3" id="KW-0863">Zinc-finger</keyword>
<evidence type="ECO:0000313" key="6">
    <source>
        <dbReference type="EMBL" id="JAT00957.1"/>
    </source>
</evidence>
<accession>A0A1B6JNV7</accession>
<evidence type="ECO:0000256" key="2">
    <source>
        <dbReference type="ARBA" id="ARBA00022723"/>
    </source>
</evidence>
<name>A0A1B6JNV7_9HEMI</name>
<dbReference type="PANTHER" id="PTHR46481">
    <property type="entry name" value="ZINC FINGER BED DOMAIN-CONTAINING PROTEIN 4"/>
    <property type="match status" value="1"/>
</dbReference>
<feature type="non-terminal residue" evidence="6">
    <location>
        <position position="1"/>
    </location>
</feature>
<dbReference type="SUPFAM" id="SSF53098">
    <property type="entry name" value="Ribonuclease H-like"/>
    <property type="match status" value="1"/>
</dbReference>
<dbReference type="PANTHER" id="PTHR46481:SF10">
    <property type="entry name" value="ZINC FINGER BED DOMAIN-CONTAINING PROTEIN 39"/>
    <property type="match status" value="1"/>
</dbReference>
<dbReference type="EMBL" id="GECU01006750">
    <property type="protein sequence ID" value="JAT00957.1"/>
    <property type="molecule type" value="Transcribed_RNA"/>
</dbReference>
<gene>
    <name evidence="6" type="ORF">g.55948</name>
</gene>
<keyword evidence="2" id="KW-0479">Metal-binding</keyword>
<evidence type="ECO:0008006" key="7">
    <source>
        <dbReference type="Google" id="ProtNLM"/>
    </source>
</evidence>
<feature type="non-terminal residue" evidence="6">
    <location>
        <position position="107"/>
    </location>
</feature>